<evidence type="ECO:0000256" key="1">
    <source>
        <dbReference type="ARBA" id="ARBA00005278"/>
    </source>
</evidence>
<feature type="transmembrane region" description="Helical" evidence="3">
    <location>
        <begin position="278"/>
        <end position="299"/>
    </location>
</feature>
<reference evidence="5" key="1">
    <citation type="submission" date="2018-12" db="EMBL/GenBank/DDBJ databases">
        <title>Genome sequence of Peanibacillus sp.</title>
        <authorList>
            <person name="Subramani G."/>
            <person name="Srinivasan S."/>
            <person name="Kim M.K."/>
        </authorList>
    </citation>
    <scope>NUCLEOTIDE SEQUENCE [LARGE SCALE GENOMIC DNA]</scope>
    <source>
        <strain evidence="5">18JY67-1</strain>
    </source>
</reference>
<dbReference type="InterPro" id="IPR004995">
    <property type="entry name" value="Spore_Ger"/>
</dbReference>
<feature type="transmembrane region" description="Helical" evidence="3">
    <location>
        <begin position="409"/>
        <end position="428"/>
    </location>
</feature>
<feature type="transmembrane region" description="Helical" evidence="3">
    <location>
        <begin position="320"/>
        <end position="339"/>
    </location>
</feature>
<dbReference type="Proteomes" id="UP000272528">
    <property type="component" value="Chromosome"/>
</dbReference>
<dbReference type="InterPro" id="IPR050768">
    <property type="entry name" value="UPF0353/GerABKA_families"/>
</dbReference>
<gene>
    <name evidence="4" type="ORF">EJC50_19630</name>
</gene>
<keyword evidence="3" id="KW-1133">Transmembrane helix</keyword>
<dbReference type="EMBL" id="CP034437">
    <property type="protein sequence ID" value="AZN41638.1"/>
    <property type="molecule type" value="Genomic_DNA"/>
</dbReference>
<dbReference type="PANTHER" id="PTHR22550">
    <property type="entry name" value="SPORE GERMINATION PROTEIN"/>
    <property type="match status" value="1"/>
</dbReference>
<dbReference type="GO" id="GO:0009847">
    <property type="term" value="P:spore germination"/>
    <property type="evidence" value="ECO:0007669"/>
    <property type="project" value="InterPro"/>
</dbReference>
<dbReference type="OrthoDB" id="1726708at2"/>
<dbReference type="KEGG" id="palb:EJC50_19630"/>
<proteinExistence type="inferred from homology"/>
<keyword evidence="5" id="KW-1185">Reference proteome</keyword>
<feature type="transmembrane region" description="Helical" evidence="3">
    <location>
        <begin position="440"/>
        <end position="468"/>
    </location>
</feature>
<dbReference type="GO" id="GO:0016020">
    <property type="term" value="C:membrane"/>
    <property type="evidence" value="ECO:0007669"/>
    <property type="project" value="InterPro"/>
</dbReference>
<evidence type="ECO:0000313" key="4">
    <source>
        <dbReference type="EMBL" id="AZN41638.1"/>
    </source>
</evidence>
<evidence type="ECO:0000313" key="5">
    <source>
        <dbReference type="Proteomes" id="UP000272528"/>
    </source>
</evidence>
<dbReference type="PIRSF" id="PIRSF005690">
    <property type="entry name" value="GerBA"/>
    <property type="match status" value="1"/>
</dbReference>
<dbReference type="AlphaFoldDB" id="A0A3Q8X939"/>
<sequence length="506" mass="56192">MIAGQHKARKFWRGMKGMFSVVEEAAQGEKQELSSNMRENERLLKVIFKNCSDVVIRVLPNPREEEILIVYVDGLVDTKQLEQTMNQLLMSAENTLASNKEVSLGNLIRNHLVLFGQTKNANKVEDLINGVLKANIAIIMSGEGTALLVDASGFEKRSIEESKTENVISGPRDSFTETLRTNTSLLRRRIPSSQLKMESFTVGKLTQTDVVLVYIEGVAPDALVENVRQRLQGVQLKGILDSSYIEEYIQDSPWSPFPQIQKTDRPDTTAASLMEGRVAIIANCTPCVLILPITFWTGMQSADDHYERFDFVVARKAVRYIMMMVSLIFPALYVALTAYNPELLPGSLYQSIATAREKSPFPTVIEVVIMDFIFEGLQEAGIRMPSQLGPIVSIVGALVVGEAAVKANIISAPIVIVVALTGIAAYGIPRYGFSIPLRLLRFFLVVLAGIYGLYGLSLGLIAILIHLVTLESFGVRYLMPVAPLNFKRLRDVALRTVRWPRRSPSE</sequence>
<evidence type="ECO:0000256" key="2">
    <source>
        <dbReference type="ARBA" id="ARBA00023136"/>
    </source>
</evidence>
<keyword evidence="3" id="KW-0812">Transmembrane</keyword>
<keyword evidence="2 3" id="KW-0472">Membrane</keyword>
<name>A0A3Q8X939_9BACL</name>
<comment type="similarity">
    <text evidence="1">Belongs to the GerABKA family.</text>
</comment>
<organism evidence="4 5">
    <name type="scientific">Paenibacillus albus</name>
    <dbReference type="NCBI Taxonomy" id="2495582"/>
    <lineage>
        <taxon>Bacteria</taxon>
        <taxon>Bacillati</taxon>
        <taxon>Bacillota</taxon>
        <taxon>Bacilli</taxon>
        <taxon>Bacillales</taxon>
        <taxon>Paenibacillaceae</taxon>
        <taxon>Paenibacillus</taxon>
    </lineage>
</organism>
<dbReference type="Pfam" id="PF03323">
    <property type="entry name" value="GerA"/>
    <property type="match status" value="1"/>
</dbReference>
<accession>A0A3Q8X939</accession>
<protein>
    <submittedName>
        <fullName evidence="4">Spore germination protein</fullName>
    </submittedName>
</protein>
<evidence type="ECO:0000256" key="3">
    <source>
        <dbReference type="SAM" id="Phobius"/>
    </source>
</evidence>
<dbReference type="PANTHER" id="PTHR22550:SF5">
    <property type="entry name" value="LEUCINE ZIPPER PROTEIN 4"/>
    <property type="match status" value="1"/>
</dbReference>